<dbReference type="GO" id="GO:1990904">
    <property type="term" value="C:ribonucleoprotein complex"/>
    <property type="evidence" value="ECO:0007669"/>
    <property type="project" value="UniProtKB-KW"/>
</dbReference>
<evidence type="ECO:0000256" key="3">
    <source>
        <dbReference type="ARBA" id="ARBA00023274"/>
    </source>
</evidence>
<dbReference type="AlphaFoldDB" id="A0A5C0UFP2"/>
<proteinExistence type="inferred from homology"/>
<dbReference type="SUPFAM" id="SSF143034">
    <property type="entry name" value="L35p-like"/>
    <property type="match status" value="1"/>
</dbReference>
<dbReference type="GO" id="GO:0003735">
    <property type="term" value="F:structural constituent of ribosome"/>
    <property type="evidence" value="ECO:0007669"/>
    <property type="project" value="InterPro"/>
</dbReference>
<dbReference type="OrthoDB" id="9804851at2"/>
<dbReference type="InterPro" id="IPR001706">
    <property type="entry name" value="Ribosomal_bL35"/>
</dbReference>
<organism evidence="6 7">
    <name type="scientific">Candidatus Cytomitobacter primus</name>
    <dbReference type="NCBI Taxonomy" id="2066024"/>
    <lineage>
        <taxon>Bacteria</taxon>
        <taxon>Pseudomonadati</taxon>
        <taxon>Pseudomonadota</taxon>
        <taxon>Alphaproteobacteria</taxon>
        <taxon>Holosporales</taxon>
        <taxon>Holosporaceae</taxon>
        <taxon>Candidatus Cytomitobacter</taxon>
    </lineage>
</organism>
<evidence type="ECO:0000313" key="6">
    <source>
        <dbReference type="EMBL" id="QEK38540.1"/>
    </source>
</evidence>
<evidence type="ECO:0000256" key="4">
    <source>
        <dbReference type="ARBA" id="ARBA00035486"/>
    </source>
</evidence>
<dbReference type="Proteomes" id="UP000325004">
    <property type="component" value="Chromosome"/>
</dbReference>
<keyword evidence="3 5" id="KW-0687">Ribonucleoprotein</keyword>
<evidence type="ECO:0000256" key="5">
    <source>
        <dbReference type="RuleBase" id="RU000568"/>
    </source>
</evidence>
<dbReference type="GO" id="GO:0006412">
    <property type="term" value="P:translation"/>
    <property type="evidence" value="ECO:0007669"/>
    <property type="project" value="InterPro"/>
</dbReference>
<dbReference type="Gene3D" id="4.10.410.60">
    <property type="match status" value="1"/>
</dbReference>
<evidence type="ECO:0000256" key="2">
    <source>
        <dbReference type="ARBA" id="ARBA00022980"/>
    </source>
</evidence>
<dbReference type="InterPro" id="IPR021137">
    <property type="entry name" value="Ribosomal_bL35-like"/>
</dbReference>
<reference evidence="6 7" key="1">
    <citation type="submission" date="2019-08" db="EMBL/GenBank/DDBJ databases">
        <title>Highly reduced genomes of protist endosymbionts show evolutionary convergence.</title>
        <authorList>
            <person name="George E."/>
            <person name="Husnik F."/>
            <person name="Tashyreva D."/>
            <person name="Prokopchuk G."/>
            <person name="Horak A."/>
            <person name="Kwong W.K."/>
            <person name="Lukes J."/>
            <person name="Keeling P.J."/>
        </authorList>
    </citation>
    <scope>NUCLEOTIDE SEQUENCE [LARGE SCALE GENOMIC DNA]</scope>
    <source>
        <strain evidence="6">1604LC</strain>
    </source>
</reference>
<dbReference type="GO" id="GO:0005840">
    <property type="term" value="C:ribosome"/>
    <property type="evidence" value="ECO:0007669"/>
    <property type="project" value="UniProtKB-KW"/>
</dbReference>
<dbReference type="KEGG" id="cpri:FZC34_01285"/>
<name>A0A5C0UFP2_9PROT</name>
<dbReference type="EMBL" id="CP043316">
    <property type="protein sequence ID" value="QEK38540.1"/>
    <property type="molecule type" value="Genomic_DNA"/>
</dbReference>
<sequence length="80" mass="9361">MKLKTKKALIKRLNVSATRLKRGNAFKRHNLRRRTTNMKRQATDLVDVHPSHERMIKKLAPYIKIKAKRVRSIESAEVKG</sequence>
<keyword evidence="2 5" id="KW-0689">Ribosomal protein</keyword>
<dbReference type="Pfam" id="PF01632">
    <property type="entry name" value="Ribosomal_L35p"/>
    <property type="match status" value="1"/>
</dbReference>
<gene>
    <name evidence="6" type="ORF">FZC34_01285</name>
</gene>
<evidence type="ECO:0000256" key="1">
    <source>
        <dbReference type="ARBA" id="ARBA00006598"/>
    </source>
</evidence>
<evidence type="ECO:0000313" key="7">
    <source>
        <dbReference type="Proteomes" id="UP000325004"/>
    </source>
</evidence>
<comment type="similarity">
    <text evidence="1 5">Belongs to the bacterial ribosomal protein bL35 family.</text>
</comment>
<dbReference type="RefSeq" id="WP_148971656.1">
    <property type="nucleotide sequence ID" value="NZ_CP043316.1"/>
</dbReference>
<dbReference type="InterPro" id="IPR037229">
    <property type="entry name" value="Ribosomal_bL35_sf"/>
</dbReference>
<accession>A0A5C0UFP2</accession>
<dbReference type="PRINTS" id="PR00064">
    <property type="entry name" value="RIBOSOMALL35"/>
</dbReference>
<keyword evidence="7" id="KW-1185">Reference proteome</keyword>
<protein>
    <recommendedName>
        <fullName evidence="4 5">50S ribosomal protein L35</fullName>
    </recommendedName>
</protein>